<organism evidence="1">
    <name type="scientific">Oryza nivara</name>
    <name type="common">Indian wild rice</name>
    <name type="synonym">Oryza sativa f. spontanea</name>
    <dbReference type="NCBI Taxonomy" id="4536"/>
    <lineage>
        <taxon>Eukaryota</taxon>
        <taxon>Viridiplantae</taxon>
        <taxon>Streptophyta</taxon>
        <taxon>Embryophyta</taxon>
        <taxon>Tracheophyta</taxon>
        <taxon>Spermatophyta</taxon>
        <taxon>Magnoliopsida</taxon>
        <taxon>Liliopsida</taxon>
        <taxon>Poales</taxon>
        <taxon>Poaceae</taxon>
        <taxon>BOP clade</taxon>
        <taxon>Oryzoideae</taxon>
        <taxon>Oryzeae</taxon>
        <taxon>Oryzinae</taxon>
        <taxon>Oryza</taxon>
    </lineage>
</organism>
<dbReference type="OMA" id="WSATQTY"/>
<protein>
    <submittedName>
        <fullName evidence="1">Uncharacterized protein</fullName>
    </submittedName>
</protein>
<keyword evidence="2" id="KW-1185">Reference proteome</keyword>
<dbReference type="AlphaFoldDB" id="A0A0E0G122"/>
<dbReference type="EnsemblPlants" id="ONIVA02G03380.1">
    <property type="protein sequence ID" value="ONIVA02G03380.1"/>
    <property type="gene ID" value="ONIVA02G03380"/>
</dbReference>
<accession>A0A0E0G122</accession>
<dbReference type="Proteomes" id="UP000006591">
    <property type="component" value="Chromosome 2"/>
</dbReference>
<evidence type="ECO:0000313" key="1">
    <source>
        <dbReference type="EnsemblPlants" id="ONIVA02G03380.1"/>
    </source>
</evidence>
<proteinExistence type="predicted"/>
<reference evidence="1" key="2">
    <citation type="submission" date="2018-04" db="EMBL/GenBank/DDBJ databases">
        <title>OnivRS2 (Oryza nivara Reference Sequence Version 2).</title>
        <authorList>
            <person name="Zhang J."/>
            <person name="Kudrna D."/>
            <person name="Lee S."/>
            <person name="Talag J."/>
            <person name="Rajasekar S."/>
            <person name="Welchert J."/>
            <person name="Hsing Y.-I."/>
            <person name="Wing R.A."/>
        </authorList>
    </citation>
    <scope>NUCLEOTIDE SEQUENCE [LARGE SCALE GENOMIC DNA]</scope>
    <source>
        <strain evidence="1">SL10</strain>
    </source>
</reference>
<name>A0A0E0G122_ORYNI</name>
<dbReference type="InterPro" id="IPR012871">
    <property type="entry name" value="DUF1668_ORYSA"/>
</dbReference>
<reference evidence="1" key="1">
    <citation type="submission" date="2015-04" db="UniProtKB">
        <authorList>
            <consortium name="EnsemblPlants"/>
        </authorList>
    </citation>
    <scope>IDENTIFICATION</scope>
    <source>
        <strain evidence="1">SL10</strain>
    </source>
</reference>
<evidence type="ECO:0000313" key="2">
    <source>
        <dbReference type="Proteomes" id="UP000006591"/>
    </source>
</evidence>
<sequence>MFTFRDRHYYTLRNIVDISRVFHPCPSPASAATGGAHDVMEYGSLPRHTMSFCPASLSRWFGGTERMKFVLLGGNHNMVVTADQSSRTVLYDLGKYAIRTLSAFVFPTYLRASDSLDSITASISATTSTSFDTTRSLVVATMGSSTAATRNGAVVVSRRLPFDLIPTLWSATQTYFFS</sequence>
<dbReference type="HOGENOM" id="CLU_1646382_0_0_1"/>
<dbReference type="Pfam" id="PF07893">
    <property type="entry name" value="DUF1668"/>
    <property type="match status" value="1"/>
</dbReference>
<dbReference type="Gramene" id="ONIVA02G03380.1">
    <property type="protein sequence ID" value="ONIVA02G03380.1"/>
    <property type="gene ID" value="ONIVA02G03380"/>
</dbReference>